<dbReference type="InterPro" id="IPR004576">
    <property type="entry name" value="Mfd"/>
</dbReference>
<dbReference type="Gene3D" id="3.40.50.11180">
    <property type="match status" value="1"/>
</dbReference>
<dbReference type="InterPro" id="IPR005118">
    <property type="entry name" value="TRCF_C"/>
</dbReference>
<dbReference type="GO" id="GO:0003684">
    <property type="term" value="F:damaged DNA binding"/>
    <property type="evidence" value="ECO:0007669"/>
    <property type="project" value="InterPro"/>
</dbReference>
<evidence type="ECO:0000259" key="10">
    <source>
        <dbReference type="PROSITE" id="PS51192"/>
    </source>
</evidence>
<dbReference type="SMART" id="SM00490">
    <property type="entry name" value="HELICc"/>
    <property type="match status" value="1"/>
</dbReference>
<dbReference type="NCBIfam" id="TIGR00580">
    <property type="entry name" value="mfd"/>
    <property type="match status" value="1"/>
</dbReference>
<dbReference type="InterPro" id="IPR037235">
    <property type="entry name" value="TRCF-like_C_D7"/>
</dbReference>
<evidence type="ECO:0000256" key="3">
    <source>
        <dbReference type="ARBA" id="ARBA00022763"/>
    </source>
</evidence>
<dbReference type="PANTHER" id="PTHR47964:SF1">
    <property type="entry name" value="ATP-DEPENDENT DNA HELICASE HOMOLOG RECG, CHLOROPLASTIC"/>
    <property type="match status" value="1"/>
</dbReference>
<dbReference type="PROSITE" id="PS51192">
    <property type="entry name" value="HELICASE_ATP_BIND_1"/>
    <property type="match status" value="1"/>
</dbReference>
<dbReference type="CDD" id="cd17991">
    <property type="entry name" value="DEXHc_TRCF"/>
    <property type="match status" value="1"/>
</dbReference>
<keyword evidence="4 9" id="KW-0378">Hydrolase</keyword>
<protein>
    <recommendedName>
        <fullName evidence="9">Transcription-repair-coupling factor</fullName>
        <shortName evidence="9">TRCF</shortName>
        <ecNumber evidence="9">3.6.4.-</ecNumber>
    </recommendedName>
</protein>
<keyword evidence="2 9" id="KW-0547">Nucleotide-binding</keyword>
<comment type="similarity">
    <text evidence="9">In the N-terminal section; belongs to the UvrB family.</text>
</comment>
<keyword evidence="1 9" id="KW-0963">Cytoplasm</keyword>
<dbReference type="SUPFAM" id="SSF52540">
    <property type="entry name" value="P-loop containing nucleoside triphosphate hydrolases"/>
    <property type="match status" value="4"/>
</dbReference>
<comment type="similarity">
    <text evidence="9">In the C-terminal section; belongs to the helicase family. RecG subfamily.</text>
</comment>
<dbReference type="PANTHER" id="PTHR47964">
    <property type="entry name" value="ATP-DEPENDENT DNA HELICASE HOMOLOG RECG, CHLOROPLASTIC"/>
    <property type="match status" value="1"/>
</dbReference>
<dbReference type="Gene3D" id="3.40.50.300">
    <property type="entry name" value="P-loop containing nucleotide triphosphate hydrolases"/>
    <property type="match status" value="2"/>
</dbReference>
<dbReference type="Gene3D" id="3.30.2060.10">
    <property type="entry name" value="Penicillin-binding protein 1b domain"/>
    <property type="match status" value="1"/>
</dbReference>
<comment type="caution">
    <text evidence="12">The sequence shown here is derived from an EMBL/GenBank/DDBJ whole genome shotgun (WGS) entry which is preliminary data.</text>
</comment>
<accession>A0A9D1VCT0</accession>
<dbReference type="Proteomes" id="UP000823964">
    <property type="component" value="Unassembled WGS sequence"/>
</dbReference>
<feature type="domain" description="Helicase C-terminal" evidence="11">
    <location>
        <begin position="711"/>
        <end position="869"/>
    </location>
</feature>
<dbReference type="SUPFAM" id="SSF141259">
    <property type="entry name" value="CarD-like"/>
    <property type="match status" value="1"/>
</dbReference>
<reference evidence="12" key="2">
    <citation type="submission" date="2021-04" db="EMBL/GenBank/DDBJ databases">
        <authorList>
            <person name="Gilroy R."/>
        </authorList>
    </citation>
    <scope>NUCLEOTIDE SEQUENCE</scope>
    <source>
        <strain evidence="12">14975</strain>
    </source>
</reference>
<dbReference type="InterPro" id="IPR036101">
    <property type="entry name" value="CarD-like/TRCF_RID_sf"/>
</dbReference>
<dbReference type="Gene3D" id="2.40.10.170">
    <property type="match status" value="1"/>
</dbReference>
<dbReference type="SUPFAM" id="SSF143517">
    <property type="entry name" value="TRCF domain-like"/>
    <property type="match status" value="1"/>
</dbReference>
<feature type="domain" description="Helicase ATP-binding" evidence="10">
    <location>
        <begin position="533"/>
        <end position="694"/>
    </location>
</feature>
<dbReference type="Gene3D" id="3.90.1150.50">
    <property type="entry name" value="Transcription-repair-coupling factor, D7 domain"/>
    <property type="match status" value="1"/>
</dbReference>
<dbReference type="InterPro" id="IPR047112">
    <property type="entry name" value="RecG/Mfd"/>
</dbReference>
<keyword evidence="5" id="KW-0347">Helicase</keyword>
<dbReference type="InterPro" id="IPR041471">
    <property type="entry name" value="UvrB_inter"/>
</dbReference>
<dbReference type="GO" id="GO:0000716">
    <property type="term" value="P:transcription-coupled nucleotide-excision repair, DNA damage recognition"/>
    <property type="evidence" value="ECO:0007669"/>
    <property type="project" value="UniProtKB-UniRule"/>
</dbReference>
<sequence length="1053" mass="118081">MFDRCCPAAFSFIVALVAQQACSGGRGTPDGGEPRRIWVVADALPVQERIAAELPLWQAPESVLVPEREVHINNGISDPDLAAERLEALRSISGAPSRVQIAIVTAAGLRQTAPSFAGDSQDALSLRLGQEFAPQELAARLSAHGFERVEQVTARGQWSLRGGILDVFPLQSPWPLRLEFFGDEVESIRAFDVDSQLSFRKLEGADLVLDEPPADRELHEWIRPDDWVVSLPGSGFPGDVLVWETPPDLELSVADLSSPDVLDRLDEHCSRRSETAFFGSPLGSFETGDFVMQETRRELARRSLEAWRREKWRIVMFFPHEGEKQRFEEICGQDEVWSAVQSRDGDLPFGFTVPGARLAVLSAAEIFGRYSSPRTRRQDERDERLRRERAQAPLREINPGDLVIHASHGLGRFEGVVRDEKSGEEELHIQYAGGVLLRIPLTQSHLISKYVGLGAKTPELSKLGDSRWKRACQAAEKAVADYAAQLLEIQAERESKPGYAHPPDSSWMWQFESSFPYRETPDQLRAIQQTKADMESPRPMDRLICGDVGFGKTEVAIRAAFKCVTGGKQAAILAPTTVLADQHWRTFRSRMSEYPIRIELLSRFTPPKKAKEVIEGLKSGEVDLVIGTHRLISKDVSFKNLGLVVIDEEQRFGVRHKEQFKRNFRMVDMLTLSATPIPRTLYVALMGARDMSTIETAPLNRLPVQTAVCPYNEELIARAIERELARGGQVFFLHNRVQSIRRMEAELHRLVPQARIVVGHGQMDKGELELIMRDFIDGKADILLATSIIESGIDIPNANTIIIDRADRFGLADLYQLRGRVGRGGHRAYAYLLLPREALCTGDARKRVAAIRQYTELGSGFKIAMRDLEIRGAGNLLGTQQSGHIAAIGFELYCQLLRQSVERLSGKAPDIRADAVVKADFLSLSEAAMSTRPDADKLIGAYLPEAYVESTRTRMSCYSRLAKVCSLDETDDLERQWIDRFGPLPREARNLLTVHKIRLVASRRNISMVEISGQKLLLTRNKQYIMENKKFPRLSKVKPEEKLGETLRLLLAL</sequence>
<evidence type="ECO:0000256" key="6">
    <source>
        <dbReference type="ARBA" id="ARBA00022840"/>
    </source>
</evidence>
<comment type="subcellular location">
    <subcellularLocation>
        <location evidence="9">Cytoplasm</location>
    </subcellularLocation>
</comment>
<dbReference type="SMART" id="SM00487">
    <property type="entry name" value="DEXDc"/>
    <property type="match status" value="1"/>
</dbReference>
<evidence type="ECO:0000259" key="11">
    <source>
        <dbReference type="PROSITE" id="PS51194"/>
    </source>
</evidence>
<reference evidence="12" key="1">
    <citation type="journal article" date="2021" name="PeerJ">
        <title>Extensive microbial diversity within the chicken gut microbiome revealed by metagenomics and culture.</title>
        <authorList>
            <person name="Gilroy R."/>
            <person name="Ravi A."/>
            <person name="Getino M."/>
            <person name="Pursley I."/>
            <person name="Horton D.L."/>
            <person name="Alikhan N.F."/>
            <person name="Baker D."/>
            <person name="Gharbi K."/>
            <person name="Hall N."/>
            <person name="Watson M."/>
            <person name="Adriaenssens E.M."/>
            <person name="Foster-Nyarko E."/>
            <person name="Jarju S."/>
            <person name="Secka A."/>
            <person name="Antonio M."/>
            <person name="Oren A."/>
            <person name="Chaudhuri R.R."/>
            <person name="La Ragione R."/>
            <person name="Hildebrand F."/>
            <person name="Pallen M.J."/>
        </authorList>
    </citation>
    <scope>NUCLEOTIDE SEQUENCE</scope>
    <source>
        <strain evidence="12">14975</strain>
    </source>
</reference>
<keyword evidence="3 9" id="KW-0227">DNA damage</keyword>
<dbReference type="InterPro" id="IPR001650">
    <property type="entry name" value="Helicase_C-like"/>
</dbReference>
<gene>
    <name evidence="9 12" type="primary">mfd</name>
    <name evidence="12" type="ORF">H9862_08425</name>
</gene>
<dbReference type="GO" id="GO:0016787">
    <property type="term" value="F:hydrolase activity"/>
    <property type="evidence" value="ECO:0007669"/>
    <property type="project" value="UniProtKB-KW"/>
</dbReference>
<keyword evidence="6 9" id="KW-0067">ATP-binding</keyword>
<dbReference type="InterPro" id="IPR014001">
    <property type="entry name" value="Helicase_ATP-bd"/>
</dbReference>
<dbReference type="Pfam" id="PF00270">
    <property type="entry name" value="DEAD"/>
    <property type="match status" value="1"/>
</dbReference>
<evidence type="ECO:0000256" key="9">
    <source>
        <dbReference type="HAMAP-Rule" id="MF_00969"/>
    </source>
</evidence>
<dbReference type="EC" id="3.6.4.-" evidence="9"/>
<evidence type="ECO:0000313" key="13">
    <source>
        <dbReference type="Proteomes" id="UP000823964"/>
    </source>
</evidence>
<comment type="function">
    <text evidence="9">Couples transcription and DNA repair by recognizing RNA polymerase (RNAP) stalled at DNA lesions. Mediates ATP-dependent release of RNAP and its truncated transcript from the DNA, and recruitment of nucleotide excision repair machinery to the damaged site.</text>
</comment>
<dbReference type="Pfam" id="PF03461">
    <property type="entry name" value="TRCF"/>
    <property type="match status" value="1"/>
</dbReference>
<evidence type="ECO:0000256" key="2">
    <source>
        <dbReference type="ARBA" id="ARBA00022741"/>
    </source>
</evidence>
<proteinExistence type="inferred from homology"/>
<dbReference type="AlphaFoldDB" id="A0A9D1VCT0"/>
<dbReference type="Pfam" id="PF02559">
    <property type="entry name" value="CarD_TRCF_RID"/>
    <property type="match status" value="1"/>
</dbReference>
<dbReference type="PROSITE" id="PS51194">
    <property type="entry name" value="HELICASE_CTER"/>
    <property type="match status" value="1"/>
</dbReference>
<dbReference type="Pfam" id="PF17757">
    <property type="entry name" value="UvrB_inter"/>
    <property type="match status" value="1"/>
</dbReference>
<dbReference type="SMART" id="SM00982">
    <property type="entry name" value="TRCF"/>
    <property type="match status" value="1"/>
</dbReference>
<dbReference type="HAMAP" id="MF_00969">
    <property type="entry name" value="TRCF"/>
    <property type="match status" value="1"/>
</dbReference>
<evidence type="ECO:0000256" key="4">
    <source>
        <dbReference type="ARBA" id="ARBA00022801"/>
    </source>
</evidence>
<dbReference type="GO" id="GO:0003678">
    <property type="term" value="F:DNA helicase activity"/>
    <property type="evidence" value="ECO:0007669"/>
    <property type="project" value="TreeGrafter"/>
</dbReference>
<dbReference type="GO" id="GO:0005737">
    <property type="term" value="C:cytoplasm"/>
    <property type="evidence" value="ECO:0007669"/>
    <property type="project" value="UniProtKB-SubCell"/>
</dbReference>
<evidence type="ECO:0000256" key="5">
    <source>
        <dbReference type="ARBA" id="ARBA00022806"/>
    </source>
</evidence>
<dbReference type="GO" id="GO:0005524">
    <property type="term" value="F:ATP binding"/>
    <property type="evidence" value="ECO:0007669"/>
    <property type="project" value="UniProtKB-UniRule"/>
</dbReference>
<dbReference type="SMART" id="SM01058">
    <property type="entry name" value="CarD_TRCF"/>
    <property type="match status" value="1"/>
</dbReference>
<dbReference type="GO" id="GO:0006355">
    <property type="term" value="P:regulation of DNA-templated transcription"/>
    <property type="evidence" value="ECO:0007669"/>
    <property type="project" value="UniProtKB-UniRule"/>
</dbReference>
<dbReference type="EMBL" id="DXFQ01000160">
    <property type="protein sequence ID" value="HIX20607.1"/>
    <property type="molecule type" value="Genomic_DNA"/>
</dbReference>
<evidence type="ECO:0000256" key="8">
    <source>
        <dbReference type="ARBA" id="ARBA00023204"/>
    </source>
</evidence>
<name>A0A9D1VCT0_9BACT</name>
<keyword evidence="8 9" id="KW-0234">DNA repair</keyword>
<evidence type="ECO:0000256" key="7">
    <source>
        <dbReference type="ARBA" id="ARBA00023125"/>
    </source>
</evidence>
<evidence type="ECO:0000313" key="12">
    <source>
        <dbReference type="EMBL" id="HIX20607.1"/>
    </source>
</evidence>
<keyword evidence="7 9" id="KW-0238">DNA-binding</keyword>
<dbReference type="InterPro" id="IPR011545">
    <property type="entry name" value="DEAD/DEAH_box_helicase_dom"/>
</dbReference>
<dbReference type="InterPro" id="IPR027417">
    <property type="entry name" value="P-loop_NTPase"/>
</dbReference>
<dbReference type="Pfam" id="PF00271">
    <property type="entry name" value="Helicase_C"/>
    <property type="match status" value="1"/>
</dbReference>
<evidence type="ECO:0000256" key="1">
    <source>
        <dbReference type="ARBA" id="ARBA00022490"/>
    </source>
</evidence>
<dbReference type="InterPro" id="IPR003711">
    <property type="entry name" value="CarD-like/TRCF_RID"/>
</dbReference>
<organism evidence="12 13">
    <name type="scientific">Candidatus Akkermansia intestinigallinarum</name>
    <dbReference type="NCBI Taxonomy" id="2838431"/>
    <lineage>
        <taxon>Bacteria</taxon>
        <taxon>Pseudomonadati</taxon>
        <taxon>Verrucomicrobiota</taxon>
        <taxon>Verrucomicrobiia</taxon>
        <taxon>Verrucomicrobiales</taxon>
        <taxon>Akkermansiaceae</taxon>
        <taxon>Akkermansia</taxon>
    </lineage>
</organism>